<name>A0AAN6SRL1_9PEZI</name>
<dbReference type="AlphaFoldDB" id="A0AAN6SRL1"/>
<comment type="caution">
    <text evidence="1">The sequence shown here is derived from an EMBL/GenBank/DDBJ whole genome shotgun (WGS) entry which is preliminary data.</text>
</comment>
<reference evidence="2" key="1">
    <citation type="journal article" date="2023" name="Mol. Phylogenet. Evol.">
        <title>Genome-scale phylogeny and comparative genomics of the fungal order Sordariales.</title>
        <authorList>
            <person name="Hensen N."/>
            <person name="Bonometti L."/>
            <person name="Westerberg I."/>
            <person name="Brannstrom I.O."/>
            <person name="Guillou S."/>
            <person name="Cros-Aarteil S."/>
            <person name="Calhoun S."/>
            <person name="Haridas S."/>
            <person name="Kuo A."/>
            <person name="Mondo S."/>
            <person name="Pangilinan J."/>
            <person name="Riley R."/>
            <person name="LaButti K."/>
            <person name="Andreopoulos B."/>
            <person name="Lipzen A."/>
            <person name="Chen C."/>
            <person name="Yan M."/>
            <person name="Daum C."/>
            <person name="Ng V."/>
            <person name="Clum A."/>
            <person name="Steindorff A."/>
            <person name="Ohm R.A."/>
            <person name="Martin F."/>
            <person name="Silar P."/>
            <person name="Natvig D.O."/>
            <person name="Lalanne C."/>
            <person name="Gautier V."/>
            <person name="Ament-Velasquez S.L."/>
            <person name="Kruys A."/>
            <person name="Hutchinson M.I."/>
            <person name="Powell A.J."/>
            <person name="Barry K."/>
            <person name="Miller A.N."/>
            <person name="Grigoriev I.V."/>
            <person name="Debuchy R."/>
            <person name="Gladieux P."/>
            <person name="Hiltunen Thoren M."/>
            <person name="Johannesson H."/>
        </authorList>
    </citation>
    <scope>NUCLEOTIDE SEQUENCE [LARGE SCALE GENOMIC DNA]</scope>
    <source>
        <strain evidence="2">CBS 284.82</strain>
    </source>
</reference>
<keyword evidence="2" id="KW-1185">Reference proteome</keyword>
<dbReference type="Proteomes" id="UP001303115">
    <property type="component" value="Unassembled WGS sequence"/>
</dbReference>
<evidence type="ECO:0000313" key="2">
    <source>
        <dbReference type="Proteomes" id="UP001303115"/>
    </source>
</evidence>
<gene>
    <name evidence="1" type="ORF">C8A01DRAFT_36262</name>
</gene>
<organism evidence="1 2">
    <name type="scientific">Parachaetomium inaequale</name>
    <dbReference type="NCBI Taxonomy" id="2588326"/>
    <lineage>
        <taxon>Eukaryota</taxon>
        <taxon>Fungi</taxon>
        <taxon>Dikarya</taxon>
        <taxon>Ascomycota</taxon>
        <taxon>Pezizomycotina</taxon>
        <taxon>Sordariomycetes</taxon>
        <taxon>Sordariomycetidae</taxon>
        <taxon>Sordariales</taxon>
        <taxon>Chaetomiaceae</taxon>
        <taxon>Parachaetomium</taxon>
    </lineage>
</organism>
<accession>A0AAN6SRL1</accession>
<dbReference type="EMBL" id="MU854393">
    <property type="protein sequence ID" value="KAK4039725.1"/>
    <property type="molecule type" value="Genomic_DNA"/>
</dbReference>
<proteinExistence type="predicted"/>
<protein>
    <submittedName>
        <fullName evidence="1">Uncharacterized protein</fullName>
    </submittedName>
</protein>
<evidence type="ECO:0000313" key="1">
    <source>
        <dbReference type="EMBL" id="KAK4039725.1"/>
    </source>
</evidence>
<sequence>MTLLLYILEGPEDPDAEADAELLRGFGRQVKRMQNDGDFEMSNLLKAYLGLEQLANAAISQTRNDEALEAGAEPEPSQDAFPHNVVQRFKELLTSATHPMYLAQGLLTNLPNRDIDIYQSIARILGMPLVESDPYGPLVPGCTKPGTYGFGFAARVQPRVVVDPDRFAPSSQACPRNVQPELASLVIAPEMAAQLDELEAVDTVVEECR</sequence>